<evidence type="ECO:0000259" key="6">
    <source>
        <dbReference type="PROSITE" id="PS50111"/>
    </source>
</evidence>
<keyword evidence="3" id="KW-0807">Transducer</keyword>
<sequence>MIPRFRRANSSGVTRLSVRSLLLSLAIVPLAALVALAGFQAAIVIGQYRNLERAQLVQQLAAAGAALAQALPAELTGQPGDMAALRAVTDSLFDAVAEAHQQIVAAGIVNESINAEAAFIREGEAKLASFRADTDRGVADPDAALPVLQPISAAGIGLVSAAAGEVQDLELSRFMQGLYALMQTSDAGMMEVNIGLSYLAEGQLPTSMFGFALHSRDLRQGHASALNFLPADVLAPYRAFLSGPHEQTLETVRAGLYANAPNATAQAVTPVAWTEAANQRMGTMTASIDRAMAGLDALAKSRMATLGGTVLQLAAIVAVLVALVGGMCFFAIRSISRALRSISGRMASLAEGDVTSPIPFGERRDEIGDMARAVEVFRQNREQVERLDSDREAARRLEADEQALRNDLQTEVGRVVAAAVAGDFTARIGQTYGKAELDEMAASVNHLMETVDSGITETAEVLSAIAHADLTRRMQGQYRGAFERLKTDTNLLADKYSDIVAQLRSASAGLKTATGEILAGANDLSERTTRQAAAIEETSAAMEQLSGTVTDNAQKIDQAATRTRLAAQLANEGGQVMTDANHAMERITASSGKISNIIGLIDDIAFQTNLLALNASVEAARAGEAGKGFAVVAVEVRRLAQSAAQASAEVKQLIEQSAQEVNGGTRLVSLAAEKLQAILQTVEENNELMKAVASASGEQTAAIAEVSTAVRQMDEMTQHNAALVEETNAALEQTEAQAEGLDRIVSIFRVEGRAAAPKAEVLKEAPAARGIKGLQEKVKGAARAYLSRGNAALKDEDWNEF</sequence>
<dbReference type="Gene3D" id="6.10.340.10">
    <property type="match status" value="1"/>
</dbReference>
<feature type="coiled-coil region" evidence="4">
    <location>
        <begin position="380"/>
        <end position="407"/>
    </location>
</feature>
<feature type="domain" description="Methyl-accepting transducer" evidence="6">
    <location>
        <begin position="506"/>
        <end position="735"/>
    </location>
</feature>
<comment type="caution">
    <text evidence="8">The sequence shown here is derived from an EMBL/GenBank/DDBJ whole genome shotgun (WGS) entry which is preliminary data.</text>
</comment>
<comment type="similarity">
    <text evidence="2">Belongs to the methyl-accepting chemotaxis (MCP) protein family.</text>
</comment>
<dbReference type="RefSeq" id="WP_386833022.1">
    <property type="nucleotide sequence ID" value="NZ_JBHUNP010000001.1"/>
</dbReference>
<evidence type="ECO:0000313" key="8">
    <source>
        <dbReference type="EMBL" id="MFD2647970.1"/>
    </source>
</evidence>
<dbReference type="SUPFAM" id="SSF158472">
    <property type="entry name" value="HAMP domain-like"/>
    <property type="match status" value="1"/>
</dbReference>
<feature type="transmembrane region" description="Helical" evidence="5">
    <location>
        <begin position="310"/>
        <end position="332"/>
    </location>
</feature>
<evidence type="ECO:0000256" key="5">
    <source>
        <dbReference type="SAM" id="Phobius"/>
    </source>
</evidence>
<dbReference type="Gene3D" id="1.10.287.950">
    <property type="entry name" value="Methyl-accepting chemotaxis protein"/>
    <property type="match status" value="1"/>
</dbReference>
<keyword evidence="4" id="KW-0175">Coiled coil</keyword>
<evidence type="ECO:0000313" key="9">
    <source>
        <dbReference type="Proteomes" id="UP001597521"/>
    </source>
</evidence>
<dbReference type="InterPro" id="IPR004089">
    <property type="entry name" value="MCPsignal_dom"/>
</dbReference>
<dbReference type="PROSITE" id="PS50111">
    <property type="entry name" value="CHEMOTAXIS_TRANSDUC_2"/>
    <property type="match status" value="1"/>
</dbReference>
<evidence type="ECO:0000256" key="4">
    <source>
        <dbReference type="SAM" id="Coils"/>
    </source>
</evidence>
<dbReference type="Pfam" id="PF08376">
    <property type="entry name" value="NIT"/>
    <property type="match status" value="1"/>
</dbReference>
<reference evidence="9" key="1">
    <citation type="journal article" date="2019" name="Int. J. Syst. Evol. Microbiol.">
        <title>The Global Catalogue of Microorganisms (GCM) 10K type strain sequencing project: providing services to taxonomists for standard genome sequencing and annotation.</title>
        <authorList>
            <consortium name="The Broad Institute Genomics Platform"/>
            <consortium name="The Broad Institute Genome Sequencing Center for Infectious Disease"/>
            <person name="Wu L."/>
            <person name="Ma J."/>
        </authorList>
    </citation>
    <scope>NUCLEOTIDE SEQUENCE [LARGE SCALE GENOMIC DNA]</scope>
    <source>
        <strain evidence="9">CCM 7427</strain>
    </source>
</reference>
<keyword evidence="5" id="KW-0472">Membrane</keyword>
<feature type="domain" description="HAMP" evidence="7">
    <location>
        <begin position="410"/>
        <end position="456"/>
    </location>
</feature>
<evidence type="ECO:0000256" key="2">
    <source>
        <dbReference type="ARBA" id="ARBA00029447"/>
    </source>
</evidence>
<dbReference type="Proteomes" id="UP001597521">
    <property type="component" value="Unassembled WGS sequence"/>
</dbReference>
<accession>A0ABW5QJY8</accession>
<dbReference type="Pfam" id="PF00015">
    <property type="entry name" value="MCPsignal"/>
    <property type="match status" value="1"/>
</dbReference>
<name>A0ABW5QJY8_9HYPH</name>
<dbReference type="InterPro" id="IPR003660">
    <property type="entry name" value="HAMP_dom"/>
</dbReference>
<dbReference type="CDD" id="cd06225">
    <property type="entry name" value="HAMP"/>
    <property type="match status" value="1"/>
</dbReference>
<organism evidence="8 9">
    <name type="scientific">Devosia albogilva</name>
    <dbReference type="NCBI Taxonomy" id="429726"/>
    <lineage>
        <taxon>Bacteria</taxon>
        <taxon>Pseudomonadati</taxon>
        <taxon>Pseudomonadota</taxon>
        <taxon>Alphaproteobacteria</taxon>
        <taxon>Hyphomicrobiales</taxon>
        <taxon>Devosiaceae</taxon>
        <taxon>Devosia</taxon>
    </lineage>
</organism>
<evidence type="ECO:0000259" key="7">
    <source>
        <dbReference type="PROSITE" id="PS50885"/>
    </source>
</evidence>
<dbReference type="EMBL" id="JBHUNP010000001">
    <property type="protein sequence ID" value="MFD2647970.1"/>
    <property type="molecule type" value="Genomic_DNA"/>
</dbReference>
<dbReference type="PROSITE" id="PS50885">
    <property type="entry name" value="HAMP"/>
    <property type="match status" value="2"/>
</dbReference>
<dbReference type="PANTHER" id="PTHR43531">
    <property type="entry name" value="PROTEIN ICFG"/>
    <property type="match status" value="1"/>
</dbReference>
<dbReference type="SUPFAM" id="SSF58104">
    <property type="entry name" value="Methyl-accepting chemotaxis protein (MCP) signaling domain"/>
    <property type="match status" value="1"/>
</dbReference>
<dbReference type="PANTHER" id="PTHR43531:SF14">
    <property type="entry name" value="METHYL-ACCEPTING CHEMOTAXIS PROTEIN I-RELATED"/>
    <property type="match status" value="1"/>
</dbReference>
<dbReference type="InterPro" id="IPR051310">
    <property type="entry name" value="MCP_chemotaxis"/>
</dbReference>
<keyword evidence="5" id="KW-1133">Transmembrane helix</keyword>
<evidence type="ECO:0000256" key="3">
    <source>
        <dbReference type="PROSITE-ProRule" id="PRU00284"/>
    </source>
</evidence>
<dbReference type="SMART" id="SM00283">
    <property type="entry name" value="MA"/>
    <property type="match status" value="1"/>
</dbReference>
<protein>
    <submittedName>
        <fullName evidence="8">Methyl-accepting chemotaxis protein</fullName>
    </submittedName>
</protein>
<dbReference type="Pfam" id="PF18947">
    <property type="entry name" value="HAMP_2"/>
    <property type="match status" value="1"/>
</dbReference>
<keyword evidence="9" id="KW-1185">Reference proteome</keyword>
<keyword evidence="1" id="KW-0488">Methylation</keyword>
<keyword evidence="5" id="KW-0812">Transmembrane</keyword>
<dbReference type="Pfam" id="PF00672">
    <property type="entry name" value="HAMP"/>
    <property type="match status" value="1"/>
</dbReference>
<feature type="coiled-coil region" evidence="4">
    <location>
        <begin position="636"/>
        <end position="692"/>
    </location>
</feature>
<evidence type="ECO:0000256" key="1">
    <source>
        <dbReference type="ARBA" id="ARBA00022481"/>
    </source>
</evidence>
<dbReference type="SMART" id="SM00304">
    <property type="entry name" value="HAMP"/>
    <property type="match status" value="2"/>
</dbReference>
<dbReference type="InterPro" id="IPR013587">
    <property type="entry name" value="Nitrate/nitrite_sensing"/>
</dbReference>
<gene>
    <name evidence="8" type="ORF">ACFSX5_09220</name>
</gene>
<feature type="domain" description="HAMP" evidence="7">
    <location>
        <begin position="333"/>
        <end position="386"/>
    </location>
</feature>
<proteinExistence type="inferred from homology"/>